<gene>
    <name evidence="5" type="ORF">EDD73_10655</name>
</gene>
<dbReference type="SUPFAM" id="SSF50891">
    <property type="entry name" value="Cyclophilin-like"/>
    <property type="match status" value="1"/>
</dbReference>
<reference evidence="5 6" key="1">
    <citation type="submission" date="2019-03" db="EMBL/GenBank/DDBJ databases">
        <title>Genomic Encyclopedia of Type Strains, Phase IV (KMG-IV): sequencing the most valuable type-strain genomes for metagenomic binning, comparative biology and taxonomic classification.</title>
        <authorList>
            <person name="Goeker M."/>
        </authorList>
    </citation>
    <scope>NUCLEOTIDE SEQUENCE [LARGE SCALE GENOMIC DNA]</scope>
    <source>
        <strain evidence="5 6">DSM 11170</strain>
    </source>
</reference>
<dbReference type="SMART" id="SM00796">
    <property type="entry name" value="AHS1"/>
    <property type="match status" value="1"/>
</dbReference>
<dbReference type="RefSeq" id="WP_165876320.1">
    <property type="nucleotide sequence ID" value="NZ_JAOQNU010000006.1"/>
</dbReference>
<keyword evidence="2" id="KW-0378">Hydrolase</keyword>
<evidence type="ECO:0000313" key="5">
    <source>
        <dbReference type="EMBL" id="TCP65172.1"/>
    </source>
</evidence>
<accession>A0A4R2RMF7</accession>
<dbReference type="InterPro" id="IPR010016">
    <property type="entry name" value="PxpB"/>
</dbReference>
<dbReference type="Gene3D" id="2.40.100.10">
    <property type="entry name" value="Cyclophilin-like"/>
    <property type="match status" value="1"/>
</dbReference>
<dbReference type="InterPro" id="IPR029000">
    <property type="entry name" value="Cyclophilin-like_dom_sf"/>
</dbReference>
<dbReference type="Gene3D" id="3.30.1360.40">
    <property type="match status" value="1"/>
</dbReference>
<dbReference type="NCBIfam" id="TIGR00370">
    <property type="entry name" value="5-oxoprolinase subunit PxpB"/>
    <property type="match status" value="1"/>
</dbReference>
<evidence type="ECO:0000256" key="1">
    <source>
        <dbReference type="ARBA" id="ARBA00022741"/>
    </source>
</evidence>
<keyword evidence="6" id="KW-1185">Reference proteome</keyword>
<evidence type="ECO:0000259" key="4">
    <source>
        <dbReference type="SMART" id="SM00796"/>
    </source>
</evidence>
<dbReference type="GO" id="GO:0005524">
    <property type="term" value="F:ATP binding"/>
    <property type="evidence" value="ECO:0007669"/>
    <property type="project" value="UniProtKB-KW"/>
</dbReference>
<evidence type="ECO:0000256" key="2">
    <source>
        <dbReference type="ARBA" id="ARBA00022801"/>
    </source>
</evidence>
<dbReference type="PANTHER" id="PTHR34698:SF2">
    <property type="entry name" value="5-OXOPROLINASE SUBUNIT B"/>
    <property type="match status" value="1"/>
</dbReference>
<dbReference type="Proteomes" id="UP000294813">
    <property type="component" value="Unassembled WGS sequence"/>
</dbReference>
<dbReference type="Pfam" id="PF02682">
    <property type="entry name" value="CT_C_D"/>
    <property type="match status" value="1"/>
</dbReference>
<dbReference type="GO" id="GO:0016787">
    <property type="term" value="F:hydrolase activity"/>
    <property type="evidence" value="ECO:0007669"/>
    <property type="project" value="UniProtKB-KW"/>
</dbReference>
<protein>
    <submittedName>
        <fullName evidence="5">Inhibitor of KinA</fullName>
    </submittedName>
</protein>
<keyword evidence="1" id="KW-0547">Nucleotide-binding</keyword>
<dbReference type="AlphaFoldDB" id="A0A4R2RMF7"/>
<dbReference type="EMBL" id="SLXT01000006">
    <property type="protein sequence ID" value="TCP65172.1"/>
    <property type="molecule type" value="Genomic_DNA"/>
</dbReference>
<dbReference type="PANTHER" id="PTHR34698">
    <property type="entry name" value="5-OXOPROLINASE SUBUNIT B"/>
    <property type="match status" value="1"/>
</dbReference>
<evidence type="ECO:0000256" key="3">
    <source>
        <dbReference type="ARBA" id="ARBA00022840"/>
    </source>
</evidence>
<evidence type="ECO:0000313" key="6">
    <source>
        <dbReference type="Proteomes" id="UP000294813"/>
    </source>
</evidence>
<name>A0A4R2RMF7_9FIRM</name>
<proteinExistence type="predicted"/>
<keyword evidence="3" id="KW-0067">ATP-binding</keyword>
<organism evidence="5 6">
    <name type="scientific">Heliophilum fasciatum</name>
    <dbReference type="NCBI Taxonomy" id="35700"/>
    <lineage>
        <taxon>Bacteria</taxon>
        <taxon>Bacillati</taxon>
        <taxon>Bacillota</taxon>
        <taxon>Clostridia</taxon>
        <taxon>Eubacteriales</taxon>
        <taxon>Heliobacteriaceae</taxon>
        <taxon>Heliophilum</taxon>
    </lineage>
</organism>
<dbReference type="SUPFAM" id="SSF160467">
    <property type="entry name" value="PH0987 N-terminal domain-like"/>
    <property type="match status" value="1"/>
</dbReference>
<dbReference type="InterPro" id="IPR003833">
    <property type="entry name" value="CT_C_D"/>
</dbReference>
<sequence>MNPSIEAIVPCGDSALLLVLGAKADKATTDKATTDKVARITQVLRTHPFPGWIECVPAYVSIMIHYDPLQVYAQCPPGVTPLTQIRRWIDDALARGEAAQAPVNRQVQIPVCYDQDFAPDLSGLAQAHGISEAEVVARHTGRDYWVAMIGFLPGFAYLGGLDPVLATPRHRQPRLQVPAGSVGIAGEQTGIYSLASPGGWQIIGRTPVAMFSPGEKIPGRLQPGDQVRFYAIDRKTFLTWGEGHR</sequence>
<comment type="caution">
    <text evidence="5">The sequence shown here is derived from an EMBL/GenBank/DDBJ whole genome shotgun (WGS) entry which is preliminary data.</text>
</comment>
<feature type="domain" description="Carboxyltransferase" evidence="4">
    <location>
        <begin position="6"/>
        <end position="221"/>
    </location>
</feature>